<evidence type="ECO:0000313" key="1">
    <source>
        <dbReference type="EMBL" id="PZA18513.1"/>
    </source>
</evidence>
<dbReference type="SUPFAM" id="SSF56112">
    <property type="entry name" value="Protein kinase-like (PK-like)"/>
    <property type="match status" value="1"/>
</dbReference>
<keyword evidence="1" id="KW-0418">Kinase</keyword>
<dbReference type="Proteomes" id="UP000248259">
    <property type="component" value="Unassembled WGS sequence"/>
</dbReference>
<keyword evidence="2" id="KW-1185">Reference proteome</keyword>
<dbReference type="Pfam" id="PF06293">
    <property type="entry name" value="Kdo"/>
    <property type="match status" value="1"/>
</dbReference>
<dbReference type="InterPro" id="IPR011009">
    <property type="entry name" value="Kinase-like_dom_sf"/>
</dbReference>
<dbReference type="EMBL" id="QKOE01000001">
    <property type="protein sequence ID" value="PZA18513.1"/>
    <property type="molecule type" value="Genomic_DNA"/>
</dbReference>
<accession>A0A323V324</accession>
<dbReference type="GO" id="GO:0016301">
    <property type="term" value="F:kinase activity"/>
    <property type="evidence" value="ECO:0007669"/>
    <property type="project" value="UniProtKB-KW"/>
</dbReference>
<organism evidence="1 2">
    <name type="scientific">Parazoarcus communis SWub3 = DSM 12120</name>
    <dbReference type="NCBI Taxonomy" id="1121029"/>
    <lineage>
        <taxon>Bacteria</taxon>
        <taxon>Pseudomonadati</taxon>
        <taxon>Pseudomonadota</taxon>
        <taxon>Betaproteobacteria</taxon>
        <taxon>Rhodocyclales</taxon>
        <taxon>Zoogloeaceae</taxon>
        <taxon>Parazoarcus</taxon>
    </lineage>
</organism>
<evidence type="ECO:0000313" key="2">
    <source>
        <dbReference type="Proteomes" id="UP000248259"/>
    </source>
</evidence>
<comment type="caution">
    <text evidence="1">The sequence shown here is derived from an EMBL/GenBank/DDBJ whole genome shotgun (WGS) entry which is preliminary data.</text>
</comment>
<dbReference type="AlphaFoldDB" id="A0A323V324"/>
<dbReference type="Gene3D" id="1.10.510.10">
    <property type="entry name" value="Transferase(Phosphotransferase) domain 1"/>
    <property type="match status" value="1"/>
</dbReference>
<protein>
    <submittedName>
        <fullName evidence="1">Heptose kinase</fullName>
    </submittedName>
</protein>
<name>A0A323V324_9RHOO</name>
<sequence length="249" mass="28707">MSAWTLQRDGLDAAARTAFASLDAVFALQGEQVARDPLSRVLKVSVGARNYYVKLYHGAGKNPLRRWLGRTRVRAEWENLQHFADWGIPTAHLVGWGEERRHGRFVRGALITAELPDTVDLNRMALDKDACLRNRPWVAQVSRQVAAATQAMHRHRFTHNDLKWRNLLVTRDTPPALYLIDCPAGEFWWGPFLRYRMVKDLACLDKVAKYHLSATQRLRFYLDYAGKTRLDAADKGRIRHILRFFAGRE</sequence>
<keyword evidence="1" id="KW-0808">Transferase</keyword>
<reference evidence="1 2" key="1">
    <citation type="submission" date="2018-06" db="EMBL/GenBank/DDBJ databases">
        <title>Azoarcus communis strain SWub3 genome.</title>
        <authorList>
            <person name="Zorraquino Salvo V."/>
            <person name="Toubiana D."/>
            <person name="Blumwald E."/>
        </authorList>
    </citation>
    <scope>NUCLEOTIDE SEQUENCE [LARGE SCALE GENOMIC DNA]</scope>
    <source>
        <strain evidence="1 2">SWub3</strain>
    </source>
</reference>
<gene>
    <name evidence="1" type="ORF">DNK49_03025</name>
</gene>
<proteinExistence type="predicted"/>
<dbReference type="RefSeq" id="WP_110522812.1">
    <property type="nucleotide sequence ID" value="NZ_QKOE01000001.1"/>
</dbReference>
<dbReference type="OrthoDB" id="5608193at2"/>